<feature type="compositionally biased region" description="Basic and acidic residues" evidence="7">
    <location>
        <begin position="707"/>
        <end position="728"/>
    </location>
</feature>
<evidence type="ECO:0000256" key="7">
    <source>
        <dbReference type="SAM" id="MobiDB-lite"/>
    </source>
</evidence>
<reference evidence="10" key="1">
    <citation type="journal article" date="2023" name="GigaByte">
        <title>Genome assembly of the bearded iris, Iris pallida Lam.</title>
        <authorList>
            <person name="Bruccoleri R.E."/>
            <person name="Oakeley E.J."/>
            <person name="Faust A.M.E."/>
            <person name="Altorfer M."/>
            <person name="Dessus-Babus S."/>
            <person name="Burckhardt D."/>
            <person name="Oertli M."/>
            <person name="Naumann U."/>
            <person name="Petersen F."/>
            <person name="Wong J."/>
        </authorList>
    </citation>
    <scope>NUCLEOTIDE SEQUENCE</scope>
    <source>
        <strain evidence="10">GSM-AAB239-AS_SAM_17_03QT</strain>
    </source>
</reference>
<evidence type="ECO:0000259" key="8">
    <source>
        <dbReference type="PROSITE" id="PS50016"/>
    </source>
</evidence>
<feature type="compositionally biased region" description="Polar residues" evidence="7">
    <location>
        <begin position="818"/>
        <end position="828"/>
    </location>
</feature>
<feature type="domain" description="PHD-type" evidence="8">
    <location>
        <begin position="60"/>
        <end position="110"/>
    </location>
</feature>
<evidence type="ECO:0000313" key="9">
    <source>
        <dbReference type="EMBL" id="KAJ6799887.1"/>
    </source>
</evidence>
<evidence type="ECO:0000256" key="1">
    <source>
        <dbReference type="ARBA" id="ARBA00004123"/>
    </source>
</evidence>
<name>A0AAX6E754_IRIPA</name>
<feature type="region of interest" description="Disordered" evidence="7">
    <location>
        <begin position="697"/>
        <end position="728"/>
    </location>
</feature>
<reference evidence="10" key="2">
    <citation type="submission" date="2023-04" db="EMBL/GenBank/DDBJ databases">
        <authorList>
            <person name="Bruccoleri R.E."/>
            <person name="Oakeley E.J."/>
            <person name="Faust A.-M."/>
            <person name="Dessus-Babus S."/>
            <person name="Altorfer M."/>
            <person name="Burckhardt D."/>
            <person name="Oertli M."/>
            <person name="Naumann U."/>
            <person name="Petersen F."/>
            <person name="Wong J."/>
        </authorList>
    </citation>
    <scope>NUCLEOTIDE SEQUENCE</scope>
    <source>
        <strain evidence="10">GSM-AAB239-AS_SAM_17_03QT</strain>
        <tissue evidence="10">Leaf</tissue>
    </source>
</reference>
<gene>
    <name evidence="9" type="ORF">M6B38_204065</name>
    <name evidence="10" type="ORF">M6B38_204070</name>
</gene>
<evidence type="ECO:0000256" key="3">
    <source>
        <dbReference type="ARBA" id="ARBA00022771"/>
    </source>
</evidence>
<dbReference type="EMBL" id="JANAVB010039216">
    <property type="protein sequence ID" value="KAJ6799888.1"/>
    <property type="molecule type" value="Genomic_DNA"/>
</dbReference>
<sequence>MQKIERLSQNFESLYENEVLLVSQKLVNHSGFEQLDAETMKELNDVLVGANEIPKAPWEDGVCKVCGIDRDDDSVLLCDKCDSEYHKYCLNPPLARIPEGNWYCPSCVMRQRKQHTSQHTQDIRRHPRRRMGDGNYSTQEELYQLAKAMEEREYWEFSTEERILLLKFLCDEVLNSAIIREHLEQCVDKSNDLQQKLRALTLDWRNLKFKEELLAMSVNEYTSRSCGTGDVLREGGGTVIYADRGNLTEQQYSSNGLVYATNISVSPLKEAIPVEGCVEDNGRADASKDLGHLLNSVIENHANSNMPCAQFSRPDFVVDEDGVHNNDILSKITIHGNPSQQLNGGGEMVLDIDHRDVQRRLLGDSKSTNGCLGVGKVLCVETNGTMQSKPDKFHGSDLPSDNERTHLGESTVTMVSGAGMLAEESPSAHQSKVLEGSQFTVNAGVGESEASNLEHNSLKNEILQLQDSFASLESQLMMTSLRRDFIGRDSVGRSYWVIGKPGKRPWLAVAGSVPMKRRKVTKMRDSKYPRTSCSFSQADDVRQADGDSSVGTCHSSPLFIYESDFEIQLLLCWLRDSDSRERELKESILQRKRLLFHQGNITVSNDPNQELYPSTEKITVPRCSTIKATIILEKKYGPCSDLESENPKKRGRKPKVSNEDRMYRCECLEPVWPSRHHCLSCHQTYCTVKELEEHNDGRCTSLNPSSDEVKDGDDSIRGKGVRSESTREKYHADAVDTTETLRKGKFDSASKFVKFQRKTCPFDFDEICKKFVIDNSPKESVKEIGLIGSHGVASLISSPPMFFDPPLLLNQKQHDNDLNTSPMSTQSEMDPIRSGPDPEAKSPQRCSEDGEGDLLLKTTADHKCAGGRSKLYQSCMIPELSLKPLVGKVSHIVRRLKINLLDMDAALPEQAFRPSMSNLVRRCAWRAFVKSAESIFEMVQATILLEHMIKSEYLKNGWWYWSSLTAAAKTPTVSSLALRIYSLDDSIIYLKDKDPRVLTSLDPPAETMWLINKTTGKKKKDTAEAGPS</sequence>
<proteinExistence type="predicted"/>
<dbReference type="Gene3D" id="3.30.40.10">
    <property type="entry name" value="Zinc/RING finger domain, C3HC4 (zinc finger)"/>
    <property type="match status" value="1"/>
</dbReference>
<dbReference type="InterPro" id="IPR019787">
    <property type="entry name" value="Znf_PHD-finger"/>
</dbReference>
<dbReference type="InterPro" id="IPR011011">
    <property type="entry name" value="Znf_FYVE_PHD"/>
</dbReference>
<dbReference type="InterPro" id="IPR013083">
    <property type="entry name" value="Znf_RING/FYVE/PHD"/>
</dbReference>
<dbReference type="Proteomes" id="UP001140949">
    <property type="component" value="Unassembled WGS sequence"/>
</dbReference>
<evidence type="ECO:0000313" key="11">
    <source>
        <dbReference type="Proteomes" id="UP001140949"/>
    </source>
</evidence>
<dbReference type="GO" id="GO:0005634">
    <property type="term" value="C:nucleus"/>
    <property type="evidence" value="ECO:0007669"/>
    <property type="project" value="UniProtKB-SubCell"/>
</dbReference>
<dbReference type="PROSITE" id="PS01359">
    <property type="entry name" value="ZF_PHD_1"/>
    <property type="match status" value="1"/>
</dbReference>
<feature type="region of interest" description="Disordered" evidence="7">
    <location>
        <begin position="807"/>
        <end position="851"/>
    </location>
</feature>
<comment type="subcellular location">
    <subcellularLocation>
        <location evidence="1">Nucleus</location>
    </subcellularLocation>
</comment>
<dbReference type="InterPro" id="IPR019786">
    <property type="entry name" value="Zinc_finger_PHD-type_CS"/>
</dbReference>
<keyword evidence="5" id="KW-0539">Nucleus</keyword>
<keyword evidence="11" id="KW-1185">Reference proteome</keyword>
<organism evidence="10 11">
    <name type="scientific">Iris pallida</name>
    <name type="common">Sweet iris</name>
    <dbReference type="NCBI Taxonomy" id="29817"/>
    <lineage>
        <taxon>Eukaryota</taxon>
        <taxon>Viridiplantae</taxon>
        <taxon>Streptophyta</taxon>
        <taxon>Embryophyta</taxon>
        <taxon>Tracheophyta</taxon>
        <taxon>Spermatophyta</taxon>
        <taxon>Magnoliopsida</taxon>
        <taxon>Liliopsida</taxon>
        <taxon>Asparagales</taxon>
        <taxon>Iridaceae</taxon>
        <taxon>Iridoideae</taxon>
        <taxon>Irideae</taxon>
        <taxon>Iris</taxon>
    </lineage>
</organism>
<evidence type="ECO:0000256" key="6">
    <source>
        <dbReference type="PROSITE-ProRule" id="PRU00146"/>
    </source>
</evidence>
<dbReference type="Pfam" id="PF00628">
    <property type="entry name" value="PHD"/>
    <property type="match status" value="1"/>
</dbReference>
<keyword evidence="2" id="KW-0479">Metal-binding</keyword>
<dbReference type="GO" id="GO:0008270">
    <property type="term" value="F:zinc ion binding"/>
    <property type="evidence" value="ECO:0007669"/>
    <property type="project" value="UniProtKB-KW"/>
</dbReference>
<evidence type="ECO:0000313" key="10">
    <source>
        <dbReference type="EMBL" id="KAJ6799888.1"/>
    </source>
</evidence>
<evidence type="ECO:0000256" key="4">
    <source>
        <dbReference type="ARBA" id="ARBA00022833"/>
    </source>
</evidence>
<feature type="compositionally biased region" description="Basic and acidic residues" evidence="7">
    <location>
        <begin position="836"/>
        <end position="848"/>
    </location>
</feature>
<dbReference type="PANTHER" id="PTHR47162">
    <property type="entry name" value="OS02G0192300 PROTEIN"/>
    <property type="match status" value="1"/>
</dbReference>
<dbReference type="SUPFAM" id="SSF57903">
    <property type="entry name" value="FYVE/PHD zinc finger"/>
    <property type="match status" value="1"/>
</dbReference>
<dbReference type="CDD" id="cd15519">
    <property type="entry name" value="PHD1_Lid2p_like"/>
    <property type="match status" value="1"/>
</dbReference>
<accession>A0AAX6E754</accession>
<dbReference type="InterPro" id="IPR001965">
    <property type="entry name" value="Znf_PHD"/>
</dbReference>
<keyword evidence="4" id="KW-0862">Zinc</keyword>
<protein>
    <submittedName>
        <fullName evidence="10">Methyl-CpG-binding domain-containing protein 9-like</fullName>
    </submittedName>
</protein>
<dbReference type="PROSITE" id="PS50016">
    <property type="entry name" value="ZF_PHD_2"/>
    <property type="match status" value="1"/>
</dbReference>
<dbReference type="InterPro" id="IPR028942">
    <property type="entry name" value="WHIM1_dom"/>
</dbReference>
<evidence type="ECO:0000256" key="2">
    <source>
        <dbReference type="ARBA" id="ARBA00022723"/>
    </source>
</evidence>
<dbReference type="EMBL" id="JANAVB010039216">
    <property type="protein sequence ID" value="KAJ6799887.1"/>
    <property type="molecule type" value="Genomic_DNA"/>
</dbReference>
<dbReference type="AlphaFoldDB" id="A0AAX6E754"/>
<evidence type="ECO:0000256" key="5">
    <source>
        <dbReference type="ARBA" id="ARBA00023242"/>
    </source>
</evidence>
<dbReference type="Pfam" id="PF15612">
    <property type="entry name" value="WHIM1"/>
    <property type="match status" value="1"/>
</dbReference>
<dbReference type="SMART" id="SM00249">
    <property type="entry name" value="PHD"/>
    <property type="match status" value="1"/>
</dbReference>
<keyword evidence="3 6" id="KW-0863">Zinc-finger</keyword>
<dbReference type="GO" id="GO:0000785">
    <property type="term" value="C:chromatin"/>
    <property type="evidence" value="ECO:0007669"/>
    <property type="project" value="UniProtKB-ARBA"/>
</dbReference>
<dbReference type="PANTHER" id="PTHR47162:SF10">
    <property type="entry name" value="METHYL-CPG-BINDING DOMAIN-CONTAINING PROTEIN 9 ISOFORM X1"/>
    <property type="match status" value="1"/>
</dbReference>
<comment type="caution">
    <text evidence="10">The sequence shown here is derived from an EMBL/GenBank/DDBJ whole genome shotgun (WGS) entry which is preliminary data.</text>
</comment>